<protein>
    <submittedName>
        <fullName evidence="4">Uncharacterized protein</fullName>
    </submittedName>
</protein>
<evidence type="ECO:0000256" key="3">
    <source>
        <dbReference type="PROSITE-ProRule" id="PRU00221"/>
    </source>
</evidence>
<keyword evidence="2" id="KW-0677">Repeat</keyword>
<dbReference type="SMART" id="SM00320">
    <property type="entry name" value="WD40"/>
    <property type="match status" value="2"/>
</dbReference>
<gene>
    <name evidence="4" type="ORF">KP509_05G024600</name>
</gene>
<proteinExistence type="predicted"/>
<dbReference type="SUPFAM" id="SSF50978">
    <property type="entry name" value="WD40 repeat-like"/>
    <property type="match status" value="1"/>
</dbReference>
<dbReference type="Proteomes" id="UP000825935">
    <property type="component" value="Chromosome 5"/>
</dbReference>
<evidence type="ECO:0000256" key="2">
    <source>
        <dbReference type="ARBA" id="ARBA00022737"/>
    </source>
</evidence>
<feature type="repeat" description="WD" evidence="3">
    <location>
        <begin position="122"/>
        <end position="155"/>
    </location>
</feature>
<dbReference type="InterPro" id="IPR015943">
    <property type="entry name" value="WD40/YVTN_repeat-like_dom_sf"/>
</dbReference>
<keyword evidence="5" id="KW-1185">Reference proteome</keyword>
<evidence type="ECO:0000313" key="4">
    <source>
        <dbReference type="EMBL" id="KAH7436532.1"/>
    </source>
</evidence>
<dbReference type="PROSITE" id="PS50294">
    <property type="entry name" value="WD_REPEATS_REGION"/>
    <property type="match status" value="1"/>
</dbReference>
<dbReference type="InterPro" id="IPR051179">
    <property type="entry name" value="WD_repeat_multifunction"/>
</dbReference>
<dbReference type="PANTHER" id="PTHR19857">
    <property type="entry name" value="MITOCHONDRIAL DIVISION PROTEIN 1-RELATED"/>
    <property type="match status" value="1"/>
</dbReference>
<sequence length="155" mass="17589">MGERERERERERENLLQNRDLAKSFEFGTSLPSASIDNIMAIENNGEEHDDGSAIYLHEGDVVQEVLVDEEELPDVDEDEDYGTIETVKLLWCHTSGLIFTACLDGKLRLWDARTGGCERVYHGHEDGVLDLALSQDDRFIVSSSDDQTVRVFEV</sequence>
<evidence type="ECO:0000256" key="1">
    <source>
        <dbReference type="ARBA" id="ARBA00022574"/>
    </source>
</evidence>
<dbReference type="Gene3D" id="2.130.10.10">
    <property type="entry name" value="YVTN repeat-like/Quinoprotein amine dehydrogenase"/>
    <property type="match status" value="1"/>
</dbReference>
<dbReference type="Pfam" id="PF00400">
    <property type="entry name" value="WD40"/>
    <property type="match status" value="2"/>
</dbReference>
<keyword evidence="1 3" id="KW-0853">WD repeat</keyword>
<organism evidence="4 5">
    <name type="scientific">Ceratopteris richardii</name>
    <name type="common">Triangle waterfern</name>
    <dbReference type="NCBI Taxonomy" id="49495"/>
    <lineage>
        <taxon>Eukaryota</taxon>
        <taxon>Viridiplantae</taxon>
        <taxon>Streptophyta</taxon>
        <taxon>Embryophyta</taxon>
        <taxon>Tracheophyta</taxon>
        <taxon>Polypodiopsida</taxon>
        <taxon>Polypodiidae</taxon>
        <taxon>Polypodiales</taxon>
        <taxon>Pteridineae</taxon>
        <taxon>Pteridaceae</taxon>
        <taxon>Parkerioideae</taxon>
        <taxon>Ceratopteris</taxon>
    </lineage>
</organism>
<evidence type="ECO:0000313" key="5">
    <source>
        <dbReference type="Proteomes" id="UP000825935"/>
    </source>
</evidence>
<dbReference type="EMBL" id="CM035410">
    <property type="protein sequence ID" value="KAH7436532.1"/>
    <property type="molecule type" value="Genomic_DNA"/>
</dbReference>
<dbReference type="InterPro" id="IPR001680">
    <property type="entry name" value="WD40_rpt"/>
</dbReference>
<dbReference type="AlphaFoldDB" id="A0A8T2UM82"/>
<accession>A0A8T2UM82</accession>
<reference evidence="4" key="1">
    <citation type="submission" date="2021-08" db="EMBL/GenBank/DDBJ databases">
        <title>WGS assembly of Ceratopteris richardii.</title>
        <authorList>
            <person name="Marchant D.B."/>
            <person name="Chen G."/>
            <person name="Jenkins J."/>
            <person name="Shu S."/>
            <person name="Leebens-Mack J."/>
            <person name="Grimwood J."/>
            <person name="Schmutz J."/>
            <person name="Soltis P."/>
            <person name="Soltis D."/>
            <person name="Chen Z.-H."/>
        </authorList>
    </citation>
    <scope>NUCLEOTIDE SEQUENCE</scope>
    <source>
        <strain evidence="4">Whitten #5841</strain>
        <tissue evidence="4">Leaf</tissue>
    </source>
</reference>
<name>A0A8T2UM82_CERRI</name>
<dbReference type="PANTHER" id="PTHR19857:SF8">
    <property type="entry name" value="ANGIO-ASSOCIATED MIGRATORY CELL PROTEIN"/>
    <property type="match status" value="1"/>
</dbReference>
<dbReference type="OrthoDB" id="10261640at2759"/>
<comment type="caution">
    <text evidence="4">The sequence shown here is derived from an EMBL/GenBank/DDBJ whole genome shotgun (WGS) entry which is preliminary data.</text>
</comment>
<dbReference type="PROSITE" id="PS50082">
    <property type="entry name" value="WD_REPEATS_2"/>
    <property type="match status" value="1"/>
</dbReference>
<dbReference type="InterPro" id="IPR036322">
    <property type="entry name" value="WD40_repeat_dom_sf"/>
</dbReference>